<proteinExistence type="predicted"/>
<comment type="caution">
    <text evidence="2">The sequence shown here is derived from an EMBL/GenBank/DDBJ whole genome shotgun (WGS) entry which is preliminary data.</text>
</comment>
<sequence length="108" mass="12176">IKDQRSTAHLSDLVDQSSVGERPASDVHDRQNSVSQEVGHLRGSWRRVQRREHIREHPADLEMDPSITVASWLVPPPPHPQYREDQLDVMGRAGGDVGEDPRGFTSHL</sequence>
<dbReference type="Proteomes" id="UP001432027">
    <property type="component" value="Unassembled WGS sequence"/>
</dbReference>
<evidence type="ECO:0000313" key="2">
    <source>
        <dbReference type="EMBL" id="GMS83483.1"/>
    </source>
</evidence>
<dbReference type="AlphaFoldDB" id="A0AAV5SN01"/>
<name>A0AAV5SN01_9BILA</name>
<keyword evidence="3" id="KW-1185">Reference proteome</keyword>
<gene>
    <name evidence="2" type="ORF">PENTCL1PPCAC_5658</name>
</gene>
<organism evidence="2 3">
    <name type="scientific">Pristionchus entomophagus</name>
    <dbReference type="NCBI Taxonomy" id="358040"/>
    <lineage>
        <taxon>Eukaryota</taxon>
        <taxon>Metazoa</taxon>
        <taxon>Ecdysozoa</taxon>
        <taxon>Nematoda</taxon>
        <taxon>Chromadorea</taxon>
        <taxon>Rhabditida</taxon>
        <taxon>Rhabditina</taxon>
        <taxon>Diplogasteromorpha</taxon>
        <taxon>Diplogasteroidea</taxon>
        <taxon>Neodiplogasteridae</taxon>
        <taxon>Pristionchus</taxon>
    </lineage>
</organism>
<feature type="non-terminal residue" evidence="2">
    <location>
        <position position="1"/>
    </location>
</feature>
<dbReference type="EMBL" id="BTSX01000002">
    <property type="protein sequence ID" value="GMS83483.1"/>
    <property type="molecule type" value="Genomic_DNA"/>
</dbReference>
<protein>
    <submittedName>
        <fullName evidence="2">Uncharacterized protein</fullName>
    </submittedName>
</protein>
<evidence type="ECO:0000313" key="3">
    <source>
        <dbReference type="Proteomes" id="UP001432027"/>
    </source>
</evidence>
<feature type="region of interest" description="Disordered" evidence="1">
    <location>
        <begin position="1"/>
        <end position="41"/>
    </location>
</feature>
<accession>A0AAV5SN01</accession>
<reference evidence="2" key="1">
    <citation type="submission" date="2023-10" db="EMBL/GenBank/DDBJ databases">
        <title>Genome assembly of Pristionchus species.</title>
        <authorList>
            <person name="Yoshida K."/>
            <person name="Sommer R.J."/>
        </authorList>
    </citation>
    <scope>NUCLEOTIDE SEQUENCE</scope>
    <source>
        <strain evidence="2">RS0144</strain>
    </source>
</reference>
<evidence type="ECO:0000256" key="1">
    <source>
        <dbReference type="SAM" id="MobiDB-lite"/>
    </source>
</evidence>